<evidence type="ECO:0000259" key="5">
    <source>
        <dbReference type="Pfam" id="PF02922"/>
    </source>
</evidence>
<dbReference type="GO" id="GO:0030246">
    <property type="term" value="F:carbohydrate binding"/>
    <property type="evidence" value="ECO:0007669"/>
    <property type="project" value="InterPro"/>
</dbReference>
<protein>
    <submittedName>
        <fullName evidence="9">Cytochrome c oxidase subunit 1</fullName>
    </submittedName>
</protein>
<feature type="domain" description="Pullulanase carbohydrate-binding module 41" evidence="6">
    <location>
        <begin position="91"/>
        <end position="169"/>
    </location>
</feature>
<comment type="caution">
    <text evidence="9">The sequence shown here is derived from an EMBL/GenBank/DDBJ whole genome shotgun (WGS) entry which is preliminary data.</text>
</comment>
<dbReference type="InterPro" id="IPR024561">
    <property type="entry name" value="Pullul_strch_C"/>
</dbReference>
<dbReference type="Pfam" id="PF11852">
    <property type="entry name" value="Pullul_strch_C"/>
    <property type="match status" value="1"/>
</dbReference>
<evidence type="ECO:0000256" key="2">
    <source>
        <dbReference type="ARBA" id="ARBA00022729"/>
    </source>
</evidence>
<dbReference type="OrthoDB" id="204980at2759"/>
<feature type="domain" description="Alpha-1,6-glucosidases pullulanase-type C-terminal" evidence="7">
    <location>
        <begin position="965"/>
        <end position="1141"/>
    </location>
</feature>
<accession>A0A9W6BTH9</accession>
<feature type="domain" description="Pullulanase N2" evidence="8">
    <location>
        <begin position="223"/>
        <end position="340"/>
    </location>
</feature>
<dbReference type="Gene3D" id="2.60.40.10">
    <property type="entry name" value="Immunoglobulins"/>
    <property type="match status" value="1"/>
</dbReference>
<dbReference type="GO" id="GO:0005975">
    <property type="term" value="P:carbohydrate metabolic process"/>
    <property type="evidence" value="ECO:0007669"/>
    <property type="project" value="InterPro"/>
</dbReference>
<keyword evidence="10" id="KW-1185">Reference proteome</keyword>
<dbReference type="SUPFAM" id="SSF49452">
    <property type="entry name" value="Starch-binding domain-like"/>
    <property type="match status" value="1"/>
</dbReference>
<dbReference type="SUPFAM" id="SSF81296">
    <property type="entry name" value="E set domains"/>
    <property type="match status" value="2"/>
</dbReference>
<evidence type="ECO:0000259" key="6">
    <source>
        <dbReference type="Pfam" id="PF03714"/>
    </source>
</evidence>
<evidence type="ECO:0000256" key="3">
    <source>
        <dbReference type="ARBA" id="ARBA00022801"/>
    </source>
</evidence>
<dbReference type="Pfam" id="PF17967">
    <property type="entry name" value="Pullulanase_N2"/>
    <property type="match status" value="1"/>
</dbReference>
<dbReference type="EMBL" id="BRXU01000020">
    <property type="protein sequence ID" value="GLC57783.1"/>
    <property type="molecule type" value="Genomic_DNA"/>
</dbReference>
<evidence type="ECO:0000313" key="9">
    <source>
        <dbReference type="EMBL" id="GLC57783.1"/>
    </source>
</evidence>
<sequence>MLSIIQSLQAGICSHAPAGRFRRKNPSFGIASALRRRTGLGLDAPGVSSPGLLQCGTPRRLGDLEAPLAGGIAAKASSRPLDAPSQAPGVLRVHYIRKDHNYKGWGLHVWGDTPSCTQWQQPLKPTSVTAGGLVWDLPLRSGAQRVGALVHKGEQKAASGEVQIHATNGAGDIGVSGGGGGGAAAAEDGRVVQEIWLVGSEHRAFPSPPDLSQIPAGSVNKQAGHWVSPNLLLWRQAPGDVAGPRTFRLGFHSKGYMWINGAGVQGPEASWELAVAPPQAAFDAIKRFPHLYGTTPLVVPPEAAARVSELVTGQLLVSVYDANGEALDGTGVQIQGVLDETLTYDGPLGDHPDPATGGHAITLWAPTATDVKLLHYRAARGGNAEVFQMTRGSGGTWTLPRPDDWLWSYYTYRVTNFCPWTARFETVEVTDPYSRGLAADGVRTQIVDLSDPATQPPGWLDHAPPHLEQWTDISVYELHVRDFSMMDDTVPERLRGKYLAFCPERIASGSSPSASFAAAAAGVPPTSDTNPGQHLSAGLAHLAALRSAGLNHLHLLPTYDFATVPEREEEQLRVKDDLSAYPPDSPTQQAAVLAVADSDGFNWGYDPVHWGVPEGSYATDPDGIARIREFREMVQSLHSQGWRVVQDVVYNHTFASGPASRYSVLDKIVPGYYHRRHEDGTIADSTCCNNTASEHIMCERLVVEDITHWARNYKVDGFRFDIMGHLMLSTMNKIRASLDALTPEKDHGVIGRSIYLYGEAWDFGEVAGNQRGRNAAQMNLAGTRLGAFNDRLRDGALGGGPFAPPQFQGLVTGLLLAPNPAAERDQGGPGDQRAELLVLTDWVRAALAGNLRVYPLHLCDGTTRTGEEVLAHGQPLAYGGLPCEHVAFIGCHDNKTMFDQIIEKSSVNESSEERMRMAVLCLALISLSQGVPFIHAGDDLLRSKSLDRDSYNSGDWFNRIDWTAATHNFGVGLPVSSKNGGSWPYMRDLLAQAERIRPSREQILAATRIFQALLRVRYSSPLFRLAAPADVVRQVAFHNTGPDQIPGVIVMELVSAPYDNDGDGSSIKGVYDPSYERLIVVFNCAPYDNDLPYPRGVPQGGRLELHPDLAAVGDARLSAAAADDAARLLRLPPRTAAVFVQRRQ</sequence>
<dbReference type="SUPFAM" id="SSF51445">
    <property type="entry name" value="(Trans)glycosidases"/>
    <property type="match status" value="1"/>
</dbReference>
<dbReference type="InterPro" id="IPR013783">
    <property type="entry name" value="Ig-like_fold"/>
</dbReference>
<feature type="domain" description="Glycoside hydrolase family 13 N-terminal" evidence="5">
    <location>
        <begin position="347"/>
        <end position="434"/>
    </location>
</feature>
<dbReference type="Pfam" id="PF02922">
    <property type="entry name" value="CBM_48"/>
    <property type="match status" value="1"/>
</dbReference>
<evidence type="ECO:0000259" key="8">
    <source>
        <dbReference type="Pfam" id="PF17967"/>
    </source>
</evidence>
<dbReference type="InterPro" id="IPR004193">
    <property type="entry name" value="Glyco_hydro_13_N"/>
</dbReference>
<evidence type="ECO:0000256" key="1">
    <source>
        <dbReference type="ARBA" id="ARBA00008061"/>
    </source>
</evidence>
<proteinExistence type="inferred from homology"/>
<keyword evidence="3" id="KW-0378">Hydrolase</keyword>
<dbReference type="Pfam" id="PF03714">
    <property type="entry name" value="PUD"/>
    <property type="match status" value="1"/>
</dbReference>
<reference evidence="9 10" key="1">
    <citation type="journal article" date="2023" name="Commun. Biol.">
        <title>Reorganization of the ancestral sex-determining regions during the evolution of trioecy in Pleodorina starrii.</title>
        <authorList>
            <person name="Takahashi K."/>
            <person name="Suzuki S."/>
            <person name="Kawai-Toyooka H."/>
            <person name="Yamamoto K."/>
            <person name="Hamaji T."/>
            <person name="Ootsuki R."/>
            <person name="Yamaguchi H."/>
            <person name="Kawachi M."/>
            <person name="Higashiyama T."/>
            <person name="Nozaki H."/>
        </authorList>
    </citation>
    <scope>NUCLEOTIDE SEQUENCE [LARGE SCALE GENOMIC DNA]</scope>
    <source>
        <strain evidence="9 10">NIES-4479</strain>
    </source>
</reference>
<dbReference type="InterPro" id="IPR005323">
    <property type="entry name" value="CBM41_pullulanase"/>
</dbReference>
<dbReference type="InterPro" id="IPR040671">
    <property type="entry name" value="Pullulanase_N2"/>
</dbReference>
<evidence type="ECO:0000259" key="7">
    <source>
        <dbReference type="Pfam" id="PF11852"/>
    </source>
</evidence>
<dbReference type="InterPro" id="IPR014756">
    <property type="entry name" value="Ig_E-set"/>
</dbReference>
<keyword evidence="2" id="KW-0732">Signal</keyword>
<dbReference type="InterPro" id="IPR013784">
    <property type="entry name" value="Carb-bd-like_fold"/>
</dbReference>
<dbReference type="SUPFAM" id="SSF51011">
    <property type="entry name" value="Glycosyl hydrolase domain"/>
    <property type="match status" value="1"/>
</dbReference>
<dbReference type="Gene3D" id="2.60.40.1180">
    <property type="entry name" value="Golgi alpha-mannosidase II"/>
    <property type="match status" value="1"/>
</dbReference>
<comment type="similarity">
    <text evidence="1">Belongs to the glycosyl hydrolase 13 family.</text>
</comment>
<dbReference type="InterPro" id="IPR013780">
    <property type="entry name" value="Glyco_hydro_b"/>
</dbReference>
<name>A0A9W6BTH9_9CHLO</name>
<dbReference type="CDD" id="cd10315">
    <property type="entry name" value="CBM41_pullulanase"/>
    <property type="match status" value="1"/>
</dbReference>
<dbReference type="AlphaFoldDB" id="A0A9W6BTH9"/>
<evidence type="ECO:0000313" key="10">
    <source>
        <dbReference type="Proteomes" id="UP001165080"/>
    </source>
</evidence>
<organism evidence="9 10">
    <name type="scientific">Pleodorina starrii</name>
    <dbReference type="NCBI Taxonomy" id="330485"/>
    <lineage>
        <taxon>Eukaryota</taxon>
        <taxon>Viridiplantae</taxon>
        <taxon>Chlorophyta</taxon>
        <taxon>core chlorophytes</taxon>
        <taxon>Chlorophyceae</taxon>
        <taxon>CS clade</taxon>
        <taxon>Chlamydomonadales</taxon>
        <taxon>Volvocaceae</taxon>
        <taxon>Pleodorina</taxon>
    </lineage>
</organism>
<dbReference type="CDD" id="cd11341">
    <property type="entry name" value="AmyAc_Pullulanase_LD-like"/>
    <property type="match status" value="1"/>
</dbReference>
<evidence type="ECO:0000256" key="4">
    <source>
        <dbReference type="ARBA" id="ARBA00023295"/>
    </source>
</evidence>
<dbReference type="Proteomes" id="UP001165080">
    <property type="component" value="Unassembled WGS sequence"/>
</dbReference>
<dbReference type="CDD" id="cd02860">
    <property type="entry name" value="E_set_Pullulanase"/>
    <property type="match status" value="1"/>
</dbReference>
<keyword evidence="4" id="KW-0326">Glycosidase</keyword>
<gene>
    <name evidence="9" type="primary">PLEST009123</name>
    <name evidence="9" type="ORF">PLESTB_001266600</name>
</gene>
<dbReference type="Gene3D" id="2.60.40.1130">
    <property type="entry name" value="Rab geranylgeranyltransferase alpha-subunit, insert domain"/>
    <property type="match status" value="1"/>
</dbReference>
<dbReference type="InterPro" id="IPR017853">
    <property type="entry name" value="GH"/>
</dbReference>
<dbReference type="Gene3D" id="3.20.20.80">
    <property type="entry name" value="Glycosidases"/>
    <property type="match status" value="1"/>
</dbReference>
<dbReference type="PANTHER" id="PTHR43002">
    <property type="entry name" value="GLYCOGEN DEBRANCHING ENZYME"/>
    <property type="match status" value="1"/>
</dbReference>
<dbReference type="Gene3D" id="2.60.40.1110">
    <property type="match status" value="1"/>
</dbReference>
<dbReference type="GO" id="GO:0004553">
    <property type="term" value="F:hydrolase activity, hydrolyzing O-glycosyl compounds"/>
    <property type="evidence" value="ECO:0007669"/>
    <property type="project" value="InterPro"/>
</dbReference>